<gene>
    <name evidence="6" type="ORF">RFI_18916</name>
</gene>
<feature type="domain" description="UBR-type" evidence="5">
    <location>
        <begin position="85"/>
        <end position="158"/>
    </location>
</feature>
<feature type="zinc finger region" description="UBR-type" evidence="4">
    <location>
        <begin position="85"/>
        <end position="158"/>
    </location>
</feature>
<dbReference type="CDD" id="cd19677">
    <property type="entry name" value="UBR-box_UBR7"/>
    <property type="match status" value="1"/>
</dbReference>
<evidence type="ECO:0000313" key="6">
    <source>
        <dbReference type="EMBL" id="ETO18356.1"/>
    </source>
</evidence>
<keyword evidence="2" id="KW-0863">Zinc-finger</keyword>
<dbReference type="AlphaFoldDB" id="X6MXL3"/>
<keyword evidence="1" id="KW-0479">Metal-binding</keyword>
<dbReference type="OrthoDB" id="5795902at2759"/>
<dbReference type="InterPro" id="IPR040204">
    <property type="entry name" value="UBR7"/>
</dbReference>
<evidence type="ECO:0000313" key="7">
    <source>
        <dbReference type="Proteomes" id="UP000023152"/>
    </source>
</evidence>
<proteinExistence type="predicted"/>
<dbReference type="PROSITE" id="PS51157">
    <property type="entry name" value="ZF_UBR"/>
    <property type="match status" value="1"/>
</dbReference>
<sequence length="368" mass="43347">MTEKRFVYFFVSVPVSGNEKFLSCLKLNFLLNPLNPTKCLNRFFGKKHEQKFFIKKLFTKKKGWDDGETEKMTEANEKIEKDMIYYCTYPKGYISQRVFVCQTCNAMNNNDTNYVGICYACKNSCHAGHKILDIWTKDHFRCDCGYRGNLTKCVWNAFGKKNDENKRVYNHNFIGKYCHCEKLFIEEENKNENGNEEEKKENNLIKGNDDLEILWVQCYYCQDWFHCNKCVGALPENGDFICKNCCSTSCQFLLPYRYSPDNNGNDNANNKYKKFCVNEMKEGTNNIGNIEKGISLISNWKDYLCKCKECILFYQKNQCYDILQSFNNNSNHDNNSNDSAIEIHDQWLNYGLESFMKEMRKNLLSLKR</sequence>
<accession>X6MXL3</accession>
<protein>
    <recommendedName>
        <fullName evidence="5">UBR-type domain-containing protein</fullName>
    </recommendedName>
</protein>
<dbReference type="GO" id="GO:0005737">
    <property type="term" value="C:cytoplasm"/>
    <property type="evidence" value="ECO:0007669"/>
    <property type="project" value="TreeGrafter"/>
</dbReference>
<dbReference type="GO" id="GO:0008270">
    <property type="term" value="F:zinc ion binding"/>
    <property type="evidence" value="ECO:0007669"/>
    <property type="project" value="UniProtKB-KW"/>
</dbReference>
<evidence type="ECO:0000259" key="5">
    <source>
        <dbReference type="PROSITE" id="PS51157"/>
    </source>
</evidence>
<dbReference type="InterPro" id="IPR047506">
    <property type="entry name" value="UBR7-like_UBR-box"/>
</dbReference>
<dbReference type="PANTHER" id="PTHR13513">
    <property type="entry name" value="E3 UBIQUITIN-PROTEIN LIGASE UBR7"/>
    <property type="match status" value="1"/>
</dbReference>
<evidence type="ECO:0000256" key="2">
    <source>
        <dbReference type="ARBA" id="ARBA00022771"/>
    </source>
</evidence>
<dbReference type="GO" id="GO:0061630">
    <property type="term" value="F:ubiquitin protein ligase activity"/>
    <property type="evidence" value="ECO:0007669"/>
    <property type="project" value="InterPro"/>
</dbReference>
<name>X6MXL3_RETFI</name>
<dbReference type="InterPro" id="IPR003126">
    <property type="entry name" value="Znf_UBR"/>
</dbReference>
<evidence type="ECO:0000256" key="1">
    <source>
        <dbReference type="ARBA" id="ARBA00022723"/>
    </source>
</evidence>
<keyword evidence="7" id="KW-1185">Reference proteome</keyword>
<dbReference type="Proteomes" id="UP000023152">
    <property type="component" value="Unassembled WGS sequence"/>
</dbReference>
<dbReference type="InterPro" id="IPR013083">
    <property type="entry name" value="Znf_RING/FYVE/PHD"/>
</dbReference>
<evidence type="ECO:0000256" key="3">
    <source>
        <dbReference type="ARBA" id="ARBA00022833"/>
    </source>
</evidence>
<dbReference type="PANTHER" id="PTHR13513:SF9">
    <property type="entry name" value="E3 UBIQUITIN-PROTEIN LIGASE UBR7-RELATED"/>
    <property type="match status" value="1"/>
</dbReference>
<comment type="caution">
    <text evidence="6">The sequence shown here is derived from an EMBL/GenBank/DDBJ whole genome shotgun (WGS) entry which is preliminary data.</text>
</comment>
<dbReference type="SMART" id="SM00396">
    <property type="entry name" value="ZnF_UBR1"/>
    <property type="match status" value="1"/>
</dbReference>
<evidence type="ECO:0000256" key="4">
    <source>
        <dbReference type="PROSITE-ProRule" id="PRU00508"/>
    </source>
</evidence>
<organism evidence="6 7">
    <name type="scientific">Reticulomyxa filosa</name>
    <dbReference type="NCBI Taxonomy" id="46433"/>
    <lineage>
        <taxon>Eukaryota</taxon>
        <taxon>Sar</taxon>
        <taxon>Rhizaria</taxon>
        <taxon>Retaria</taxon>
        <taxon>Foraminifera</taxon>
        <taxon>Monothalamids</taxon>
        <taxon>Reticulomyxidae</taxon>
        <taxon>Reticulomyxa</taxon>
    </lineage>
</organism>
<reference evidence="6 7" key="1">
    <citation type="journal article" date="2013" name="Curr. Biol.">
        <title>The Genome of the Foraminiferan Reticulomyxa filosa.</title>
        <authorList>
            <person name="Glockner G."/>
            <person name="Hulsmann N."/>
            <person name="Schleicher M."/>
            <person name="Noegel A.A."/>
            <person name="Eichinger L."/>
            <person name="Gallinger C."/>
            <person name="Pawlowski J."/>
            <person name="Sierra R."/>
            <person name="Euteneuer U."/>
            <person name="Pillet L."/>
            <person name="Moustafa A."/>
            <person name="Platzer M."/>
            <person name="Groth M."/>
            <person name="Szafranski K."/>
            <person name="Schliwa M."/>
        </authorList>
    </citation>
    <scope>NUCLEOTIDE SEQUENCE [LARGE SCALE GENOMIC DNA]</scope>
</reference>
<keyword evidence="3" id="KW-0862">Zinc</keyword>
<dbReference type="Gene3D" id="3.30.40.10">
    <property type="entry name" value="Zinc/RING finger domain, C3HC4 (zinc finger)"/>
    <property type="match status" value="1"/>
</dbReference>
<dbReference type="EMBL" id="ASPP01015063">
    <property type="protein sequence ID" value="ETO18356.1"/>
    <property type="molecule type" value="Genomic_DNA"/>
</dbReference>